<dbReference type="AlphaFoldDB" id="A0A8H3ETM1"/>
<evidence type="ECO:0000256" key="10">
    <source>
        <dbReference type="HAMAP-Rule" id="MF_03105"/>
    </source>
</evidence>
<evidence type="ECO:0000256" key="7">
    <source>
        <dbReference type="ARBA" id="ARBA00023121"/>
    </source>
</evidence>
<protein>
    <recommendedName>
        <fullName evidence="10">Mitochondrial distribution and morphology protein 34</fullName>
    </recommendedName>
</protein>
<feature type="domain" description="SMP-LTD" evidence="12">
    <location>
        <begin position="1"/>
        <end position="195"/>
    </location>
</feature>
<dbReference type="InterPro" id="IPR058825">
    <property type="entry name" value="MDM34_N"/>
</dbReference>
<evidence type="ECO:0000256" key="3">
    <source>
        <dbReference type="ARBA" id="ARBA00022452"/>
    </source>
</evidence>
<dbReference type="GO" id="GO:0008289">
    <property type="term" value="F:lipid binding"/>
    <property type="evidence" value="ECO:0007669"/>
    <property type="project" value="UniProtKB-KW"/>
</dbReference>
<keyword evidence="9 10" id="KW-0472">Membrane</keyword>
<comment type="similarity">
    <text evidence="10">Belongs to the MDM34 family.</text>
</comment>
<evidence type="ECO:0000259" key="12">
    <source>
        <dbReference type="PROSITE" id="PS51847"/>
    </source>
</evidence>
<gene>
    <name evidence="10" type="primary">MDM34</name>
    <name evidence="13" type="ORF">GOMPHAMPRED_007834</name>
</gene>
<keyword evidence="5 10" id="KW-1000">Mitochondrion outer membrane</keyword>
<evidence type="ECO:0000256" key="1">
    <source>
        <dbReference type="ARBA" id="ARBA00004370"/>
    </source>
</evidence>
<feature type="compositionally biased region" description="Basic and acidic residues" evidence="11">
    <location>
        <begin position="529"/>
        <end position="540"/>
    </location>
</feature>
<keyword evidence="6" id="KW-0445">Lipid transport</keyword>
<feature type="compositionally biased region" description="Basic residues" evidence="11">
    <location>
        <begin position="347"/>
        <end position="358"/>
    </location>
</feature>
<evidence type="ECO:0000256" key="5">
    <source>
        <dbReference type="ARBA" id="ARBA00022787"/>
    </source>
</evidence>
<keyword evidence="3 10" id="KW-1134">Transmembrane beta strand</keyword>
<dbReference type="GO" id="GO:0015914">
    <property type="term" value="P:phospholipid transport"/>
    <property type="evidence" value="ECO:0007669"/>
    <property type="project" value="TreeGrafter"/>
</dbReference>
<dbReference type="OrthoDB" id="17927at2759"/>
<evidence type="ECO:0000256" key="4">
    <source>
        <dbReference type="ARBA" id="ARBA00022692"/>
    </source>
</evidence>
<evidence type="ECO:0000313" key="13">
    <source>
        <dbReference type="EMBL" id="CAF9913241.1"/>
    </source>
</evidence>
<dbReference type="InterPro" id="IPR027536">
    <property type="entry name" value="MDM34"/>
</dbReference>
<feature type="compositionally biased region" description="Basic and acidic residues" evidence="11">
    <location>
        <begin position="448"/>
        <end position="460"/>
    </location>
</feature>
<comment type="subunit">
    <text evidence="10">Component of the ER-mitochondria encounter structure (ERMES) or MDM complex, composed of MMM1, MDM10, MDM12 and MDM34.</text>
</comment>
<feature type="compositionally biased region" description="Low complexity" evidence="11">
    <location>
        <begin position="467"/>
        <end position="484"/>
    </location>
</feature>
<reference evidence="13" key="1">
    <citation type="submission" date="2021-03" db="EMBL/GenBank/DDBJ databases">
        <authorList>
            <person name="Tagirdzhanova G."/>
        </authorList>
    </citation>
    <scope>NUCLEOTIDE SEQUENCE</scope>
</reference>
<dbReference type="PANTHER" id="PTHR28185">
    <property type="entry name" value="MITOCHONDRIAL DISTRIBUTION AND MORPHOLOGY PROTEIN 34"/>
    <property type="match status" value="1"/>
</dbReference>
<keyword evidence="4 10" id="KW-0812">Transmembrane</keyword>
<keyword evidence="8 10" id="KW-0496">Mitochondrion</keyword>
<evidence type="ECO:0000256" key="2">
    <source>
        <dbReference type="ARBA" id="ARBA00022448"/>
    </source>
</evidence>
<accession>A0A8H3ETM1</accession>
<proteinExistence type="inferred from homology"/>
<dbReference type="GO" id="GO:1990456">
    <property type="term" value="P:mitochondrion-endoplasmic reticulum membrane tethering"/>
    <property type="evidence" value="ECO:0007669"/>
    <property type="project" value="TreeGrafter"/>
</dbReference>
<feature type="region of interest" description="Disordered" evidence="11">
    <location>
        <begin position="529"/>
        <end position="558"/>
    </location>
</feature>
<sequence>MAFNFNWTPLTADQSFYERAQELLTAALNKYPKPPIIVDDILVTELNLGSVPPDLEILEVGDIAEDRFRGIFKMCYSGDAYMTLKTRVQANPLNTYLSTRPSFASPEPLAAAAGLTIPLKITLSNIKLSAFIILVFSKQKGLTLVFRNDPLESLKVSSTFDSIPFVRDYLQRTIESQLRTLLMDEAPAIIHRLSLRLWAPEHRANGYNDNTQPTDTVTDPLASPPQDAVDMNGQIVDAGQIASLSLDSQAQSLFSHKNLVKLATLSDSQRTLSLFTPSMQNVVYRAWSGSPERTGLFSPALSRTNSMLANFQGTNDMLSDDGSYSTRPSLYRFGSSFSGSAISSKTGKPRKRKHRIVNLRKSNLNDDSTSISGDSGTMSSSTSEAGFSAPIQEERDVELVTPPMSPQIRRHNLHDPPEILHQLTPRPQKTEKAPFDSFLLQEVTDCEETPKQSIHREHPKLQPNRYFSSFSPPNESSVSKSQSESDNHGPPYLASPFPYFESHPGGILEQAWMMKMAGEIARRIQEQKLEQRSKHVEARSSRTTFWNDVNDAPPAYGS</sequence>
<dbReference type="GO" id="GO:0032865">
    <property type="term" value="C:ERMES complex"/>
    <property type="evidence" value="ECO:0007669"/>
    <property type="project" value="UniProtKB-UniRule"/>
</dbReference>
<keyword evidence="14" id="KW-1185">Reference proteome</keyword>
<feature type="region of interest" description="Disordered" evidence="11">
    <location>
        <begin position="446"/>
        <end position="492"/>
    </location>
</feature>
<evidence type="ECO:0000256" key="11">
    <source>
        <dbReference type="SAM" id="MobiDB-lite"/>
    </source>
</evidence>
<name>A0A8H3ETM1_9LECA</name>
<feature type="region of interest" description="Disordered" evidence="11">
    <location>
        <begin position="341"/>
        <end position="392"/>
    </location>
</feature>
<keyword evidence="7" id="KW-0446">Lipid-binding</keyword>
<dbReference type="GO" id="GO:0007005">
    <property type="term" value="P:mitochondrion organization"/>
    <property type="evidence" value="ECO:0007669"/>
    <property type="project" value="InterPro"/>
</dbReference>
<evidence type="ECO:0000256" key="8">
    <source>
        <dbReference type="ARBA" id="ARBA00023128"/>
    </source>
</evidence>
<comment type="subcellular location">
    <subcellularLocation>
        <location evidence="1">Membrane</location>
    </subcellularLocation>
    <subcellularLocation>
        <location evidence="10">Mitochondrion outer membrane</location>
        <topology evidence="10">Multi-pass membrane protein</topology>
    </subcellularLocation>
    <text evidence="10">The ERMES/MDM complex localizes to a few discrete foci (around 10 per single cell), that represent mitochondria-endoplasmic reticulum junctions. These foci are often found next to mtDNA nucleoids.</text>
</comment>
<evidence type="ECO:0000256" key="6">
    <source>
        <dbReference type="ARBA" id="ARBA00023055"/>
    </source>
</evidence>
<dbReference type="Proteomes" id="UP000664169">
    <property type="component" value="Unassembled WGS sequence"/>
</dbReference>
<dbReference type="PROSITE" id="PS51847">
    <property type="entry name" value="SMP"/>
    <property type="match status" value="1"/>
</dbReference>
<dbReference type="Pfam" id="PF26545">
    <property type="entry name" value="Mdm34_N"/>
    <property type="match status" value="1"/>
</dbReference>
<organism evidence="13 14">
    <name type="scientific">Gomphillus americanus</name>
    <dbReference type="NCBI Taxonomy" id="1940652"/>
    <lineage>
        <taxon>Eukaryota</taxon>
        <taxon>Fungi</taxon>
        <taxon>Dikarya</taxon>
        <taxon>Ascomycota</taxon>
        <taxon>Pezizomycotina</taxon>
        <taxon>Lecanoromycetes</taxon>
        <taxon>OSLEUM clade</taxon>
        <taxon>Ostropomycetidae</taxon>
        <taxon>Ostropales</taxon>
        <taxon>Graphidaceae</taxon>
        <taxon>Gomphilloideae</taxon>
        <taxon>Gomphillus</taxon>
    </lineage>
</organism>
<dbReference type="HAMAP" id="MF_03105">
    <property type="entry name" value="Mdm34"/>
    <property type="match status" value="1"/>
</dbReference>
<dbReference type="CDD" id="cd21673">
    <property type="entry name" value="SMP_Mdm34"/>
    <property type="match status" value="1"/>
</dbReference>
<evidence type="ECO:0000256" key="9">
    <source>
        <dbReference type="ARBA" id="ARBA00023136"/>
    </source>
</evidence>
<dbReference type="PANTHER" id="PTHR28185:SF1">
    <property type="entry name" value="MITOCHONDRIAL DISTRIBUTION AND MORPHOLOGY PROTEIN 34"/>
    <property type="match status" value="1"/>
</dbReference>
<dbReference type="InterPro" id="IPR031468">
    <property type="entry name" value="SMP_LBD"/>
</dbReference>
<comment type="function">
    <text evidence="10">Component of the ERMES/MDM complex, which serves as a molecular tether to connect the endoplasmic reticulum (ER) and mitochondria. Components of this complex are involved in the control of mitochondrial shape and protein biogenesis, and function in nonvesicular lipid trafficking between the ER and mitochondria. MDM34 is required for the interaction of the ER-resident membrane protein MMM1 and the outer mitochondrial membrane-resident beta-barrel protein MDM10.</text>
</comment>
<dbReference type="EMBL" id="CAJPDQ010000008">
    <property type="protein sequence ID" value="CAF9913241.1"/>
    <property type="molecule type" value="Genomic_DNA"/>
</dbReference>
<comment type="caution">
    <text evidence="13">The sequence shown here is derived from an EMBL/GenBank/DDBJ whole genome shotgun (WGS) entry which is preliminary data.</text>
</comment>
<keyword evidence="2" id="KW-0813">Transport</keyword>
<comment type="domain">
    <text evidence="10">Lacks alpha-helical transmembrane segments, suggesting that it resides in the membrane via beta-sheet conformations similar to those predicted for other outer membrane proteins and porin.</text>
</comment>
<feature type="compositionally biased region" description="Low complexity" evidence="11">
    <location>
        <begin position="366"/>
        <end position="383"/>
    </location>
</feature>
<evidence type="ECO:0000313" key="14">
    <source>
        <dbReference type="Proteomes" id="UP000664169"/>
    </source>
</evidence>